<accession>A0A7C8BR67</accession>
<reference evidence="2 3" key="1">
    <citation type="submission" date="2019-09" db="EMBL/GenBank/DDBJ databases">
        <title>Whole genome shotgun sequencing (WGS) of Ellagibacter isourolithinifaciens DSM 104140(T) and Adlercreutzia muris DSM 29508(T).</title>
        <authorList>
            <person name="Stoll D.A."/>
            <person name="Danylec N."/>
            <person name="Huch M."/>
        </authorList>
    </citation>
    <scope>NUCLEOTIDE SEQUENCE [LARGE SCALE GENOMIC DNA]</scope>
    <source>
        <strain evidence="2 3">DSM 29508</strain>
    </source>
</reference>
<proteinExistence type="predicted"/>
<dbReference type="RefSeq" id="WP_151430248.1">
    <property type="nucleotide sequence ID" value="NZ_JANJZI010000008.1"/>
</dbReference>
<keyword evidence="1" id="KW-0812">Transmembrane</keyword>
<keyword evidence="1" id="KW-1133">Transmembrane helix</keyword>
<comment type="caution">
    <text evidence="2">The sequence shown here is derived from an EMBL/GenBank/DDBJ whole genome shotgun (WGS) entry which is preliminary data.</text>
</comment>
<name>A0A7C8BR67_9ACTN</name>
<evidence type="ECO:0000313" key="3">
    <source>
        <dbReference type="Proteomes" id="UP000479639"/>
    </source>
</evidence>
<evidence type="ECO:0000313" key="2">
    <source>
        <dbReference type="EMBL" id="KAB1648689.1"/>
    </source>
</evidence>
<evidence type="ECO:0008006" key="4">
    <source>
        <dbReference type="Google" id="ProtNLM"/>
    </source>
</evidence>
<keyword evidence="3" id="KW-1185">Reference proteome</keyword>
<gene>
    <name evidence="2" type="ORF">F8D48_05230</name>
</gene>
<dbReference type="Proteomes" id="UP000479639">
    <property type="component" value="Unassembled WGS sequence"/>
</dbReference>
<keyword evidence="1" id="KW-0472">Membrane</keyword>
<dbReference type="AlphaFoldDB" id="A0A7C8BR67"/>
<sequence length="67" mass="6996">MQELILNGPTIVILIAIAALAVLSVRRMTRRGLCDCGDRCEGGCHGCSGCAAAESMTAAMEEAARKE</sequence>
<dbReference type="EMBL" id="WAJS01000013">
    <property type="protein sequence ID" value="KAB1648689.1"/>
    <property type="molecule type" value="Genomic_DNA"/>
</dbReference>
<evidence type="ECO:0000256" key="1">
    <source>
        <dbReference type="SAM" id="Phobius"/>
    </source>
</evidence>
<organism evidence="2 3">
    <name type="scientific">Adlercreutzia muris</name>
    <dbReference type="NCBI Taxonomy" id="1796610"/>
    <lineage>
        <taxon>Bacteria</taxon>
        <taxon>Bacillati</taxon>
        <taxon>Actinomycetota</taxon>
        <taxon>Coriobacteriia</taxon>
        <taxon>Eggerthellales</taxon>
        <taxon>Eggerthellaceae</taxon>
        <taxon>Adlercreutzia</taxon>
    </lineage>
</organism>
<protein>
    <recommendedName>
        <fullName evidence="4">FeoB-associated Cys-rich membrane protein</fullName>
    </recommendedName>
</protein>
<feature type="transmembrane region" description="Helical" evidence="1">
    <location>
        <begin position="6"/>
        <end position="25"/>
    </location>
</feature>